<dbReference type="GO" id="GO:0003697">
    <property type="term" value="F:single-stranded DNA binding"/>
    <property type="evidence" value="ECO:0007669"/>
    <property type="project" value="TreeGrafter"/>
</dbReference>
<dbReference type="PANTHER" id="PTHR12135">
    <property type="entry name" value="DNA REPAIR PROTEIN XP-C / RAD4"/>
    <property type="match status" value="1"/>
</dbReference>
<dbReference type="GO" id="GO:0005737">
    <property type="term" value="C:cytoplasm"/>
    <property type="evidence" value="ECO:0007669"/>
    <property type="project" value="TreeGrafter"/>
</dbReference>
<dbReference type="PANTHER" id="PTHR12135:SF0">
    <property type="entry name" value="DNA REPAIR PROTEIN COMPLEMENTING XP-C CELLS"/>
    <property type="match status" value="1"/>
</dbReference>
<keyword evidence="3" id="KW-1185">Reference proteome</keyword>
<evidence type="ECO:0000313" key="2">
    <source>
        <dbReference type="EnsemblPlants" id="Kaladp0233s0009.1.v1.1.CDS.1"/>
    </source>
</evidence>
<evidence type="ECO:0000313" key="3">
    <source>
        <dbReference type="Proteomes" id="UP000594263"/>
    </source>
</evidence>
<dbReference type="InterPro" id="IPR018325">
    <property type="entry name" value="Rad4/PNGase_transGLS-fold"/>
</dbReference>
<dbReference type="AlphaFoldDB" id="A0A7N0V8S2"/>
<dbReference type="InterPro" id="IPR004583">
    <property type="entry name" value="DNA_repair_Rad4"/>
</dbReference>
<dbReference type="GO" id="GO:0003684">
    <property type="term" value="F:damaged DNA binding"/>
    <property type="evidence" value="ECO:0007669"/>
    <property type="project" value="InterPro"/>
</dbReference>
<name>A0A7N0V8S2_KALFE</name>
<dbReference type="GO" id="GO:0006289">
    <property type="term" value="P:nucleotide-excision repair"/>
    <property type="evidence" value="ECO:0007669"/>
    <property type="project" value="InterPro"/>
</dbReference>
<sequence>MVDRPTDAVNSPARSFLHLDDKEAYKTSLNGADELESSSTVAYSCLSKEYPQVDPSKCVLLNDSAGSASMGASSKRKGDLEFEMQLQMALSATATTPTCSGSQSKHSTQETLSSVRKLKKVGIEEPLLSTYGISTAFGSRKVGGPLYWAEVYCTGESSTGRWVHIDAINNIIDGEHKIESMSAACKTSLRYVVAFAGFGAKDVTRRFYLKYIAKY</sequence>
<dbReference type="Pfam" id="PF03835">
    <property type="entry name" value="Rad4"/>
    <property type="match status" value="1"/>
</dbReference>
<dbReference type="Gene3D" id="3.90.260.10">
    <property type="entry name" value="Transglutaminase-like"/>
    <property type="match status" value="1"/>
</dbReference>
<dbReference type="GO" id="GO:0000111">
    <property type="term" value="C:nucleotide-excision repair factor 2 complex"/>
    <property type="evidence" value="ECO:0007669"/>
    <property type="project" value="TreeGrafter"/>
</dbReference>
<dbReference type="InterPro" id="IPR038765">
    <property type="entry name" value="Papain-like_cys_pep_sf"/>
</dbReference>
<dbReference type="InterPro" id="IPR036985">
    <property type="entry name" value="Transglutaminase-like_sf"/>
</dbReference>
<accession>A0A7N0V8S2</accession>
<dbReference type="Proteomes" id="UP000594263">
    <property type="component" value="Unplaced"/>
</dbReference>
<dbReference type="GO" id="GO:0006298">
    <property type="term" value="P:mismatch repair"/>
    <property type="evidence" value="ECO:0007669"/>
    <property type="project" value="TreeGrafter"/>
</dbReference>
<dbReference type="GO" id="GO:0071942">
    <property type="term" value="C:XPC complex"/>
    <property type="evidence" value="ECO:0007669"/>
    <property type="project" value="TreeGrafter"/>
</dbReference>
<evidence type="ECO:0000259" key="1">
    <source>
        <dbReference type="Pfam" id="PF03835"/>
    </source>
</evidence>
<dbReference type="Gramene" id="Kaladp0233s0009.1.v1.1">
    <property type="protein sequence ID" value="Kaladp0233s0009.1.v1.1.CDS.1"/>
    <property type="gene ID" value="Kaladp0233s0009.v1.1"/>
</dbReference>
<dbReference type="SUPFAM" id="SSF54001">
    <property type="entry name" value="Cysteine proteinases"/>
    <property type="match status" value="1"/>
</dbReference>
<dbReference type="EnsemblPlants" id="Kaladp0233s0009.1.v1.1">
    <property type="protein sequence ID" value="Kaladp0233s0009.1.v1.1.CDS.1"/>
    <property type="gene ID" value="Kaladp0233s0009.v1.1"/>
</dbReference>
<feature type="domain" description="Rad4/PNGase transglutaminase-like fold" evidence="1">
    <location>
        <begin position="136"/>
        <end position="211"/>
    </location>
</feature>
<proteinExistence type="predicted"/>
<reference evidence="2" key="1">
    <citation type="submission" date="2021-01" db="UniProtKB">
        <authorList>
            <consortium name="EnsemblPlants"/>
        </authorList>
    </citation>
    <scope>IDENTIFICATION</scope>
</reference>
<protein>
    <recommendedName>
        <fullName evidence="1">Rad4/PNGase transglutaminase-like fold domain-containing protein</fullName>
    </recommendedName>
</protein>
<organism evidence="2 3">
    <name type="scientific">Kalanchoe fedtschenkoi</name>
    <name type="common">Lavender scallops</name>
    <name type="synonym">South American air plant</name>
    <dbReference type="NCBI Taxonomy" id="63787"/>
    <lineage>
        <taxon>Eukaryota</taxon>
        <taxon>Viridiplantae</taxon>
        <taxon>Streptophyta</taxon>
        <taxon>Embryophyta</taxon>
        <taxon>Tracheophyta</taxon>
        <taxon>Spermatophyta</taxon>
        <taxon>Magnoliopsida</taxon>
        <taxon>eudicotyledons</taxon>
        <taxon>Gunneridae</taxon>
        <taxon>Pentapetalae</taxon>
        <taxon>Saxifragales</taxon>
        <taxon>Crassulaceae</taxon>
        <taxon>Kalanchoe</taxon>
    </lineage>
</organism>